<dbReference type="eggNOG" id="COG4275">
    <property type="taxonomic scope" value="Bacteria"/>
</dbReference>
<dbReference type="EMBL" id="AGZI01000041">
    <property type="protein sequence ID" value="EKU81517.1"/>
    <property type="molecule type" value="Genomic_DNA"/>
</dbReference>
<proteinExistence type="predicted"/>
<dbReference type="PATRIC" id="fig|883126.3.peg.3379"/>
<dbReference type="HOGENOM" id="CLU_121884_0_0_4"/>
<dbReference type="Pfam" id="PF09828">
    <property type="entry name" value="ChrB_C"/>
    <property type="match status" value="1"/>
</dbReference>
<comment type="caution">
    <text evidence="2">The sequence shown here is derived from an EMBL/GenBank/DDBJ whole genome shotgun (WGS) entry which is preliminary data.</text>
</comment>
<dbReference type="OrthoDB" id="6605953at2"/>
<dbReference type="InterPro" id="IPR018634">
    <property type="entry name" value="ChrB_C"/>
</dbReference>
<evidence type="ECO:0000313" key="2">
    <source>
        <dbReference type="EMBL" id="EKU81517.1"/>
    </source>
</evidence>
<dbReference type="Proteomes" id="UP000009874">
    <property type="component" value="Unassembled WGS sequence"/>
</dbReference>
<evidence type="ECO:0000259" key="1">
    <source>
        <dbReference type="Pfam" id="PF09828"/>
    </source>
</evidence>
<dbReference type="AlphaFoldDB" id="K9DS19"/>
<reference evidence="2 3" key="1">
    <citation type="submission" date="2012-09" db="EMBL/GenBank/DDBJ databases">
        <title>The Genome Sequence of Massilia timonae CCUG 45783.</title>
        <authorList>
            <consortium name="The Broad Institute Genome Sequencing Platform"/>
            <person name="Earl A."/>
            <person name="Ward D."/>
            <person name="Feldgarden M."/>
            <person name="Gevers D."/>
            <person name="Huys G."/>
            <person name="Walker B."/>
            <person name="Young S.K."/>
            <person name="Zeng Q."/>
            <person name="Gargeya S."/>
            <person name="Fitzgerald M."/>
            <person name="Haas B."/>
            <person name="Abouelleil A."/>
            <person name="Alvarado L."/>
            <person name="Arachchi H.M."/>
            <person name="Berlin A.M."/>
            <person name="Chapman S.B."/>
            <person name="Goldberg J."/>
            <person name="Griggs A."/>
            <person name="Gujja S."/>
            <person name="Hansen M."/>
            <person name="Howarth C."/>
            <person name="Imamovic A."/>
            <person name="Larimer J."/>
            <person name="McCowen C."/>
            <person name="Montmayeur A."/>
            <person name="Murphy C."/>
            <person name="Neiman D."/>
            <person name="Pearson M."/>
            <person name="Priest M."/>
            <person name="Roberts A."/>
            <person name="Saif S."/>
            <person name="Shea T."/>
            <person name="Sisk P."/>
            <person name="Sykes S."/>
            <person name="Wortman J."/>
            <person name="Nusbaum C."/>
            <person name="Birren B."/>
        </authorList>
    </citation>
    <scope>NUCLEOTIDE SEQUENCE [LARGE SCALE GENOMIC DNA]</scope>
    <source>
        <strain evidence="2 3">CCUG 45783</strain>
    </source>
</reference>
<keyword evidence="3" id="KW-1185">Reference proteome</keyword>
<name>K9DS19_9BURK</name>
<protein>
    <recommendedName>
        <fullName evidence="1">ChrB C-terminal domain-containing protein</fullName>
    </recommendedName>
</protein>
<feature type="domain" description="ChrB C-terminal" evidence="1">
    <location>
        <begin position="55"/>
        <end position="184"/>
    </location>
</feature>
<gene>
    <name evidence="2" type="ORF">HMPREF9710_03357</name>
</gene>
<evidence type="ECO:0000313" key="3">
    <source>
        <dbReference type="Proteomes" id="UP000009874"/>
    </source>
</evidence>
<sequence>MRTTDYFPGQASSQAEIAWTEFVSLSERSLSTGEPVPVEASIAKRDITKYRHRVWATRRRLWVDRVACAWLIRRFIDKEASFVWLASPQECPANALGFDYDGAEFTHVGKRVSFEVLLASFGLDSDTGLLRLGAMVRFLDVGDGFVPEASGFEAILDGARQRAADDDALLSEVSGVLDSLYAYFSKDDGVPA</sequence>
<organism evidence="2 3">
    <name type="scientific">Massilia timonae CCUG 45783</name>
    <dbReference type="NCBI Taxonomy" id="883126"/>
    <lineage>
        <taxon>Bacteria</taxon>
        <taxon>Pseudomonadati</taxon>
        <taxon>Pseudomonadota</taxon>
        <taxon>Betaproteobacteria</taxon>
        <taxon>Burkholderiales</taxon>
        <taxon>Oxalobacteraceae</taxon>
        <taxon>Telluria group</taxon>
        <taxon>Massilia</taxon>
    </lineage>
</organism>
<accession>K9DS19</accession>